<evidence type="ECO:0000313" key="3">
    <source>
        <dbReference type="EMBL" id="KAK1743030.1"/>
    </source>
</evidence>
<feature type="chain" id="PRO_5041945395" description="ABM domain-containing protein" evidence="1">
    <location>
        <begin position="23"/>
        <end position="256"/>
    </location>
</feature>
<gene>
    <name evidence="3" type="ORF">QTG54_006627</name>
</gene>
<sequence>MMAASIAVVLLLTLQLLHPTNSFSTITMTSSPSPPLALNLKCKVKPTHRTKFLTAIQANQQSTRLNEPNNLQFVIGQDTEDENTFYFHEEFVNCEAFQLHMETEHFKVYSAFVTDEEPFEEPPVICLYNLREENDDVVTKKRGVHRESFGLNVNLYPKASVRDDFLKVISGNKQGTDTIEELALQYTYGESTTIDGISEGSANTFHFHEQYTGKDHGKEGFNVHASMPHFAAWEEFVQTDPFEKDPEVFFFKIIED</sequence>
<reference evidence="3" key="1">
    <citation type="submission" date="2023-06" db="EMBL/GenBank/DDBJ databases">
        <title>Survivors Of The Sea: Transcriptome response of Skeletonema marinoi to long-term dormancy.</title>
        <authorList>
            <person name="Pinder M.I.M."/>
            <person name="Kourtchenko O."/>
            <person name="Robertson E.K."/>
            <person name="Larsson T."/>
            <person name="Maumus F."/>
            <person name="Osuna-Cruz C.M."/>
            <person name="Vancaester E."/>
            <person name="Stenow R."/>
            <person name="Vandepoele K."/>
            <person name="Ploug H."/>
            <person name="Bruchert V."/>
            <person name="Godhe A."/>
            <person name="Topel M."/>
        </authorList>
    </citation>
    <scope>NUCLEOTIDE SEQUENCE</scope>
    <source>
        <strain evidence="3">R05AC</strain>
    </source>
</reference>
<comment type="caution">
    <text evidence="3">The sequence shown here is derived from an EMBL/GenBank/DDBJ whole genome shotgun (WGS) entry which is preliminary data.</text>
</comment>
<dbReference type="Pfam" id="PF03992">
    <property type="entry name" value="ABM"/>
    <property type="match status" value="1"/>
</dbReference>
<dbReference type="AlphaFoldDB" id="A0AAD8YDI8"/>
<organism evidence="3 4">
    <name type="scientific">Skeletonema marinoi</name>
    <dbReference type="NCBI Taxonomy" id="267567"/>
    <lineage>
        <taxon>Eukaryota</taxon>
        <taxon>Sar</taxon>
        <taxon>Stramenopiles</taxon>
        <taxon>Ochrophyta</taxon>
        <taxon>Bacillariophyta</taxon>
        <taxon>Coscinodiscophyceae</taxon>
        <taxon>Thalassiosirophycidae</taxon>
        <taxon>Thalassiosirales</taxon>
        <taxon>Skeletonemataceae</taxon>
        <taxon>Skeletonema</taxon>
        <taxon>Skeletonema marinoi-dohrnii complex</taxon>
    </lineage>
</organism>
<evidence type="ECO:0000259" key="2">
    <source>
        <dbReference type="PROSITE" id="PS51725"/>
    </source>
</evidence>
<dbReference type="Gene3D" id="3.30.70.100">
    <property type="match status" value="2"/>
</dbReference>
<protein>
    <recommendedName>
        <fullName evidence="2">ABM domain-containing protein</fullName>
    </recommendedName>
</protein>
<dbReference type="EMBL" id="JATAAI010000010">
    <property type="protein sequence ID" value="KAK1743030.1"/>
    <property type="molecule type" value="Genomic_DNA"/>
</dbReference>
<dbReference type="PANTHER" id="PTHR33336:SF15">
    <property type="entry name" value="ABM DOMAIN-CONTAINING PROTEIN"/>
    <property type="match status" value="1"/>
</dbReference>
<evidence type="ECO:0000256" key="1">
    <source>
        <dbReference type="SAM" id="SignalP"/>
    </source>
</evidence>
<feature type="signal peptide" evidence="1">
    <location>
        <begin position="1"/>
        <end position="22"/>
    </location>
</feature>
<dbReference type="Proteomes" id="UP001224775">
    <property type="component" value="Unassembled WGS sequence"/>
</dbReference>
<dbReference type="GO" id="GO:0003824">
    <property type="term" value="F:catalytic activity"/>
    <property type="evidence" value="ECO:0007669"/>
    <property type="project" value="TreeGrafter"/>
</dbReference>
<proteinExistence type="predicted"/>
<dbReference type="PROSITE" id="PS51725">
    <property type="entry name" value="ABM"/>
    <property type="match status" value="1"/>
</dbReference>
<dbReference type="InterPro" id="IPR007138">
    <property type="entry name" value="ABM_dom"/>
</dbReference>
<keyword evidence="1" id="KW-0732">Signal</keyword>
<dbReference type="PANTHER" id="PTHR33336">
    <property type="entry name" value="QUINOL MONOOXYGENASE YGIN-RELATED"/>
    <property type="match status" value="1"/>
</dbReference>
<keyword evidence="4" id="KW-1185">Reference proteome</keyword>
<accession>A0AAD8YDI8</accession>
<dbReference type="SUPFAM" id="SSF54909">
    <property type="entry name" value="Dimeric alpha+beta barrel"/>
    <property type="match status" value="2"/>
</dbReference>
<feature type="domain" description="ABM" evidence="2">
    <location>
        <begin position="36"/>
        <end position="128"/>
    </location>
</feature>
<evidence type="ECO:0000313" key="4">
    <source>
        <dbReference type="Proteomes" id="UP001224775"/>
    </source>
</evidence>
<name>A0AAD8YDI8_9STRA</name>
<dbReference type="InterPro" id="IPR050744">
    <property type="entry name" value="AI-2_Isomerase_LsrG"/>
</dbReference>
<dbReference type="InterPro" id="IPR011008">
    <property type="entry name" value="Dimeric_a/b-barrel"/>
</dbReference>